<evidence type="ECO:0000313" key="12">
    <source>
        <dbReference type="EMBL" id="MDT0595678.1"/>
    </source>
</evidence>
<feature type="domain" description="Core-binding (CB)" evidence="11">
    <location>
        <begin position="6"/>
        <end position="89"/>
    </location>
</feature>
<dbReference type="HAMAP" id="MF_01808">
    <property type="entry name" value="Recomb_XerC_XerD"/>
    <property type="match status" value="1"/>
</dbReference>
<dbReference type="NCBIfam" id="NF001399">
    <property type="entry name" value="PRK00283.1"/>
    <property type="match status" value="1"/>
</dbReference>
<dbReference type="InterPro" id="IPR004107">
    <property type="entry name" value="Integrase_SAM-like_N"/>
</dbReference>
<keyword evidence="5 9" id="KW-0229">DNA integration</keyword>
<keyword evidence="2 9" id="KW-0963">Cytoplasm</keyword>
<dbReference type="SUPFAM" id="SSF56349">
    <property type="entry name" value="DNA breaking-rejoining enzymes"/>
    <property type="match status" value="1"/>
</dbReference>
<keyword evidence="7 9" id="KW-0233">DNA recombination</keyword>
<evidence type="ECO:0000256" key="4">
    <source>
        <dbReference type="ARBA" id="ARBA00022829"/>
    </source>
</evidence>
<evidence type="ECO:0000256" key="1">
    <source>
        <dbReference type="ARBA" id="ARBA00004496"/>
    </source>
</evidence>
<evidence type="ECO:0000259" key="10">
    <source>
        <dbReference type="PROSITE" id="PS51898"/>
    </source>
</evidence>
<feature type="active site" evidence="9">
    <location>
        <position position="172"/>
    </location>
</feature>
<keyword evidence="6 9" id="KW-0238">DNA-binding</keyword>
<dbReference type="Pfam" id="PF02899">
    <property type="entry name" value="Phage_int_SAM_1"/>
    <property type="match status" value="1"/>
</dbReference>
<dbReference type="RefSeq" id="WP_311369195.1">
    <property type="nucleotide sequence ID" value="NZ_JAVRHX010000003.1"/>
</dbReference>
<comment type="caution">
    <text evidence="12">The sequence shown here is derived from an EMBL/GenBank/DDBJ whole genome shotgun (WGS) entry which is preliminary data.</text>
</comment>
<dbReference type="Gene3D" id="1.10.443.10">
    <property type="entry name" value="Intergrase catalytic core"/>
    <property type="match status" value="1"/>
</dbReference>
<feature type="domain" description="Tyr recombinase" evidence="10">
    <location>
        <begin position="110"/>
        <end position="290"/>
    </location>
</feature>
<dbReference type="PANTHER" id="PTHR30349:SF81">
    <property type="entry name" value="TYROSINE RECOMBINASE XERC"/>
    <property type="match status" value="1"/>
</dbReference>
<gene>
    <name evidence="9" type="primary">xerC</name>
    <name evidence="12" type="ORF">RM552_12540</name>
</gene>
<evidence type="ECO:0000256" key="6">
    <source>
        <dbReference type="ARBA" id="ARBA00023125"/>
    </source>
</evidence>
<dbReference type="InterPro" id="IPR002104">
    <property type="entry name" value="Integrase_catalytic"/>
</dbReference>
<dbReference type="EMBL" id="JAVRHX010000003">
    <property type="protein sequence ID" value="MDT0595678.1"/>
    <property type="molecule type" value="Genomic_DNA"/>
</dbReference>
<evidence type="ECO:0000256" key="3">
    <source>
        <dbReference type="ARBA" id="ARBA00022618"/>
    </source>
</evidence>
<dbReference type="InterPro" id="IPR044068">
    <property type="entry name" value="CB"/>
</dbReference>
<feature type="active site" description="O-(3'-phospho-DNA)-tyrosine intermediate" evidence="9">
    <location>
        <position position="277"/>
    </location>
</feature>
<sequence length="299" mass="34498">MEVKENPLAQWINAFLDECKIERQLSPHTIKSYRRQLDAIGRDLNIKDWKNLNTDDAKVVLHRASEAKLSARSINLRLTVFRNFCRFLVKKEVLTNNPVDNIHAVKENKPLPKYLNVDEVTQLLNFEGDDFLSIRDRCMFELLYGCGLRLSELTQLNITDILDNGQVKVTGKGNKQRILPLGKQAQIALENYLTKRTDIIAFEDEPALIISKRKTRLSNKQVANRLSQWAQSQTLFQHISPHTLRHSFATHILESSNDLRGVQELLGHANLSTTQVYTHLNFQHLSQVYDQAHPRAKRK</sequence>
<feature type="active site" evidence="9">
    <location>
        <position position="268"/>
    </location>
</feature>
<dbReference type="Pfam" id="PF00589">
    <property type="entry name" value="Phage_integrase"/>
    <property type="match status" value="1"/>
</dbReference>
<accession>A0ABU2ZSR6</accession>
<dbReference type="InterPro" id="IPR050090">
    <property type="entry name" value="Tyrosine_recombinase_XerCD"/>
</dbReference>
<dbReference type="InterPro" id="IPR011010">
    <property type="entry name" value="DNA_brk_join_enz"/>
</dbReference>
<evidence type="ECO:0000259" key="11">
    <source>
        <dbReference type="PROSITE" id="PS51900"/>
    </source>
</evidence>
<evidence type="ECO:0000256" key="5">
    <source>
        <dbReference type="ARBA" id="ARBA00022908"/>
    </source>
</evidence>
<dbReference type="PROSITE" id="PS51900">
    <property type="entry name" value="CB"/>
    <property type="match status" value="1"/>
</dbReference>
<dbReference type="InterPro" id="IPR023009">
    <property type="entry name" value="Tyrosine_recombinase_XerC/XerD"/>
</dbReference>
<dbReference type="InterPro" id="IPR010998">
    <property type="entry name" value="Integrase_recombinase_N"/>
</dbReference>
<keyword evidence="4 9" id="KW-0159">Chromosome partition</keyword>
<name>A0ABU2ZSR6_9ALTE</name>
<dbReference type="Gene3D" id="1.10.150.130">
    <property type="match status" value="1"/>
</dbReference>
<feature type="active site" evidence="9">
    <location>
        <position position="149"/>
    </location>
</feature>
<feature type="active site" evidence="9">
    <location>
        <position position="245"/>
    </location>
</feature>
<keyword evidence="3 9" id="KW-0132">Cell division</keyword>
<evidence type="ECO:0000256" key="9">
    <source>
        <dbReference type="HAMAP-Rule" id="MF_01808"/>
    </source>
</evidence>
<dbReference type="PROSITE" id="PS51898">
    <property type="entry name" value="TYR_RECOMBINASE"/>
    <property type="match status" value="1"/>
</dbReference>
<dbReference type="Proteomes" id="UP001253545">
    <property type="component" value="Unassembled WGS sequence"/>
</dbReference>
<dbReference type="CDD" id="cd00798">
    <property type="entry name" value="INT_XerDC_C"/>
    <property type="match status" value="1"/>
</dbReference>
<feature type="active site" evidence="9">
    <location>
        <position position="242"/>
    </location>
</feature>
<reference evidence="12 13" key="1">
    <citation type="submission" date="2023-09" db="EMBL/GenBank/DDBJ databases">
        <authorList>
            <person name="Rey-Velasco X."/>
        </authorList>
    </citation>
    <scope>NUCLEOTIDE SEQUENCE [LARGE SCALE GENOMIC DNA]</scope>
    <source>
        <strain evidence="12 13">P117</strain>
    </source>
</reference>
<organism evidence="12 13">
    <name type="scientific">Glaciecola petra</name>
    <dbReference type="NCBI Taxonomy" id="3075602"/>
    <lineage>
        <taxon>Bacteria</taxon>
        <taxon>Pseudomonadati</taxon>
        <taxon>Pseudomonadota</taxon>
        <taxon>Gammaproteobacteria</taxon>
        <taxon>Alteromonadales</taxon>
        <taxon>Alteromonadaceae</taxon>
        <taxon>Glaciecola</taxon>
    </lineage>
</organism>
<comment type="function">
    <text evidence="9">Site-specific tyrosine recombinase, which acts by catalyzing the cutting and rejoining of the recombining DNA molecules. The XerC-XerD complex is essential to convert dimers of the bacterial chromosome into monomers to permit their segregation at cell division. It also contributes to the segregational stability of plasmids.</text>
</comment>
<proteinExistence type="inferred from homology"/>
<evidence type="ECO:0000256" key="2">
    <source>
        <dbReference type="ARBA" id="ARBA00022490"/>
    </source>
</evidence>
<comment type="subunit">
    <text evidence="9">Forms a cyclic heterotetrameric complex composed of two molecules of XerC and two molecules of XerD.</text>
</comment>
<comment type="similarity">
    <text evidence="9">Belongs to the 'phage' integrase family. XerC subfamily.</text>
</comment>
<keyword evidence="13" id="KW-1185">Reference proteome</keyword>
<evidence type="ECO:0000256" key="7">
    <source>
        <dbReference type="ARBA" id="ARBA00023172"/>
    </source>
</evidence>
<dbReference type="PANTHER" id="PTHR30349">
    <property type="entry name" value="PHAGE INTEGRASE-RELATED"/>
    <property type="match status" value="1"/>
</dbReference>
<dbReference type="InterPro" id="IPR013762">
    <property type="entry name" value="Integrase-like_cat_sf"/>
</dbReference>
<protein>
    <recommendedName>
        <fullName evidence="9">Tyrosine recombinase XerC</fullName>
    </recommendedName>
</protein>
<keyword evidence="8 9" id="KW-0131">Cell cycle</keyword>
<evidence type="ECO:0000256" key="8">
    <source>
        <dbReference type="ARBA" id="ARBA00023306"/>
    </source>
</evidence>
<evidence type="ECO:0000313" key="13">
    <source>
        <dbReference type="Proteomes" id="UP001253545"/>
    </source>
</evidence>
<comment type="subcellular location">
    <subcellularLocation>
        <location evidence="1 9">Cytoplasm</location>
    </subcellularLocation>
</comment>